<reference evidence="1" key="1">
    <citation type="journal article" date="2016" name="Proc. Natl. Acad. Sci. U.S.A.">
        <title>Lipid metabolic changes in an early divergent fungus govern the establishment of a mutualistic symbiosis with endobacteria.</title>
        <authorList>
            <person name="Lastovetsky O.A."/>
            <person name="Gaspar M.L."/>
            <person name="Mondo S.J."/>
            <person name="LaButti K.M."/>
            <person name="Sandor L."/>
            <person name="Grigoriev I.V."/>
            <person name="Henry S.A."/>
            <person name="Pawlowska T.E."/>
        </authorList>
    </citation>
    <scope>NUCLEOTIDE SEQUENCE [LARGE SCALE GENOMIC DNA]</scope>
    <source>
        <strain evidence="1">ATCC 52814</strain>
    </source>
</reference>
<dbReference type="Proteomes" id="UP000242414">
    <property type="component" value="Unassembled WGS sequence"/>
</dbReference>
<feature type="non-terminal residue" evidence="1">
    <location>
        <position position="1"/>
    </location>
</feature>
<name>A0A1X0R942_RHIZD</name>
<sequence length="127" mass="14253">VSDASVSSAKVKRTKRMNYFLGKGIKEWLPSLFISLVISNVNITTEPLKFRSKSIKYAEAENSINTMRVLSLSHVFPVNKYGKDLCTTTYMKNGGEELLQLAYSDVVMQKASPKALMYIPCFMACLI</sequence>
<dbReference type="AlphaFoldDB" id="A0A1X0R942"/>
<protein>
    <submittedName>
        <fullName evidence="1">Uncharacterized protein</fullName>
    </submittedName>
</protein>
<proteinExistence type="predicted"/>
<organism evidence="1">
    <name type="scientific">Rhizopus microsporus var. microsporus</name>
    <dbReference type="NCBI Taxonomy" id="86635"/>
    <lineage>
        <taxon>Eukaryota</taxon>
        <taxon>Fungi</taxon>
        <taxon>Fungi incertae sedis</taxon>
        <taxon>Mucoromycota</taxon>
        <taxon>Mucoromycotina</taxon>
        <taxon>Mucoromycetes</taxon>
        <taxon>Mucorales</taxon>
        <taxon>Mucorineae</taxon>
        <taxon>Rhizopodaceae</taxon>
        <taxon>Rhizopus</taxon>
    </lineage>
</organism>
<accession>A0A1X0R942</accession>
<gene>
    <name evidence="1" type="ORF">BCV72DRAFT_203514</name>
</gene>
<dbReference type="EMBL" id="KV921888">
    <property type="protein sequence ID" value="ORE08484.1"/>
    <property type="molecule type" value="Genomic_DNA"/>
</dbReference>
<evidence type="ECO:0000313" key="1">
    <source>
        <dbReference type="EMBL" id="ORE08484.1"/>
    </source>
</evidence>
<dbReference type="VEuPathDB" id="FungiDB:BCV72DRAFT_203514"/>